<feature type="non-terminal residue" evidence="2">
    <location>
        <position position="1"/>
    </location>
</feature>
<protein>
    <recommendedName>
        <fullName evidence="1">LTD domain-containing protein</fullName>
    </recommendedName>
</protein>
<dbReference type="InterPro" id="IPR001322">
    <property type="entry name" value="Lamin_tail_dom"/>
</dbReference>
<dbReference type="Pfam" id="PF00932">
    <property type="entry name" value="LTD"/>
    <property type="match status" value="1"/>
</dbReference>
<evidence type="ECO:0000259" key="1">
    <source>
        <dbReference type="Pfam" id="PF00932"/>
    </source>
</evidence>
<sequence length="309" mass="35192">GLNWTNGNIPAYVLNTKFADIGFFQSNHDFFENHEAYTDQFDGLHVFTGVYMWDTANGDDTTNYFHFYNPTPDDENSWIINHVTDITQSSNYDYDGQDAQQFLFPGISFSNTSSNVIWFVCNKVSAFDENGYTDIDIYLYRSEDFGSSWLWIGNLTNTTDGHHIESYIHAAPLSTDNDITFMYAIPDLDVQTNPDDFGYPDYKQLIYFGHYQGEDFELGDNSLVITEIMQNPSAVNDEFGEWFEIYNDNQMAVSLTGYKLKDSGTDIHVIEGNLFLLPNSYIVLGNNEDLNTNGGVSIDYQYADISLGN</sequence>
<name>A0A382SRI2_9ZZZZ</name>
<feature type="domain" description="LTD" evidence="1">
    <location>
        <begin position="221"/>
        <end position="292"/>
    </location>
</feature>
<dbReference type="SUPFAM" id="SSF74853">
    <property type="entry name" value="Lamin A/C globular tail domain"/>
    <property type="match status" value="1"/>
</dbReference>
<gene>
    <name evidence="2" type="ORF">METZ01_LOCUS364345</name>
</gene>
<dbReference type="AlphaFoldDB" id="A0A382SRI2"/>
<dbReference type="InterPro" id="IPR036415">
    <property type="entry name" value="Lamin_tail_dom_sf"/>
</dbReference>
<organism evidence="2">
    <name type="scientific">marine metagenome</name>
    <dbReference type="NCBI Taxonomy" id="408172"/>
    <lineage>
        <taxon>unclassified sequences</taxon>
        <taxon>metagenomes</taxon>
        <taxon>ecological metagenomes</taxon>
    </lineage>
</organism>
<feature type="non-terminal residue" evidence="2">
    <location>
        <position position="309"/>
    </location>
</feature>
<proteinExistence type="predicted"/>
<dbReference type="EMBL" id="UINC01130434">
    <property type="protein sequence ID" value="SVD11491.1"/>
    <property type="molecule type" value="Genomic_DNA"/>
</dbReference>
<evidence type="ECO:0000313" key="2">
    <source>
        <dbReference type="EMBL" id="SVD11491.1"/>
    </source>
</evidence>
<reference evidence="2" key="1">
    <citation type="submission" date="2018-05" db="EMBL/GenBank/DDBJ databases">
        <authorList>
            <person name="Lanie J.A."/>
            <person name="Ng W.-L."/>
            <person name="Kazmierczak K.M."/>
            <person name="Andrzejewski T.M."/>
            <person name="Davidsen T.M."/>
            <person name="Wayne K.J."/>
            <person name="Tettelin H."/>
            <person name="Glass J.I."/>
            <person name="Rusch D."/>
            <person name="Podicherti R."/>
            <person name="Tsui H.-C.T."/>
            <person name="Winkler M.E."/>
        </authorList>
    </citation>
    <scope>NUCLEOTIDE SEQUENCE</scope>
</reference>
<accession>A0A382SRI2</accession>